<keyword evidence="3" id="KW-1185">Reference proteome</keyword>
<dbReference type="InterPro" id="IPR036736">
    <property type="entry name" value="ACP-like_sf"/>
</dbReference>
<dbReference type="RefSeq" id="WP_267773041.1">
    <property type="nucleotide sequence ID" value="NZ_JAPNKE010000002.1"/>
</dbReference>
<sequence>MQQVLGTAVEVGLGDDFFLLGGQSLKAVELISELNHRYGADVKLREFYREPTIEHLERMLHLHAKG</sequence>
<evidence type="ECO:0000259" key="1">
    <source>
        <dbReference type="PROSITE" id="PS50075"/>
    </source>
</evidence>
<dbReference type="SUPFAM" id="SSF47336">
    <property type="entry name" value="ACP-like"/>
    <property type="match status" value="1"/>
</dbReference>
<comment type="caution">
    <text evidence="2">The sequence shown here is derived from an EMBL/GenBank/DDBJ whole genome shotgun (WGS) entry which is preliminary data.</text>
</comment>
<dbReference type="EMBL" id="JAPNKE010000002">
    <property type="protein sequence ID" value="MCY1010190.1"/>
    <property type="molecule type" value="Genomic_DNA"/>
</dbReference>
<dbReference type="Pfam" id="PF00550">
    <property type="entry name" value="PP-binding"/>
    <property type="match status" value="1"/>
</dbReference>
<name>A0A9X3EV51_9BACT</name>
<dbReference type="InterPro" id="IPR009081">
    <property type="entry name" value="PP-bd_ACP"/>
</dbReference>
<feature type="domain" description="Carrier" evidence="1">
    <location>
        <begin position="1"/>
        <end position="64"/>
    </location>
</feature>
<dbReference type="Gene3D" id="1.10.1200.10">
    <property type="entry name" value="ACP-like"/>
    <property type="match status" value="1"/>
</dbReference>
<evidence type="ECO:0000313" key="2">
    <source>
        <dbReference type="EMBL" id="MCY1010190.1"/>
    </source>
</evidence>
<dbReference type="Proteomes" id="UP001150924">
    <property type="component" value="Unassembled WGS sequence"/>
</dbReference>
<dbReference type="PROSITE" id="PS50075">
    <property type="entry name" value="CARRIER"/>
    <property type="match status" value="1"/>
</dbReference>
<dbReference type="AlphaFoldDB" id="A0A9X3EV51"/>
<reference evidence="2" key="1">
    <citation type="submission" date="2022-11" db="EMBL/GenBank/DDBJ databases">
        <title>Minimal conservation of predation-associated metabolite biosynthetic gene clusters underscores biosynthetic potential of Myxococcota including descriptions for ten novel species: Archangium lansinium sp. nov., Myxococcus landrumus sp. nov., Nannocystis bai.</title>
        <authorList>
            <person name="Ahearne A."/>
            <person name="Stevens C."/>
            <person name="Phillips K."/>
        </authorList>
    </citation>
    <scope>NUCLEOTIDE SEQUENCE</scope>
    <source>
        <strain evidence="2">Na p29</strain>
    </source>
</reference>
<accession>A0A9X3EV51</accession>
<organism evidence="2 3">
    <name type="scientific">Nannocystis pusilla</name>
    <dbReference type="NCBI Taxonomy" id="889268"/>
    <lineage>
        <taxon>Bacteria</taxon>
        <taxon>Pseudomonadati</taxon>
        <taxon>Myxococcota</taxon>
        <taxon>Polyangia</taxon>
        <taxon>Nannocystales</taxon>
        <taxon>Nannocystaceae</taxon>
        <taxon>Nannocystis</taxon>
    </lineage>
</organism>
<protein>
    <submittedName>
        <fullName evidence="2">Acyl carrier protein</fullName>
    </submittedName>
</protein>
<proteinExistence type="predicted"/>
<gene>
    <name evidence="2" type="ORF">OV079_32415</name>
</gene>
<evidence type="ECO:0000313" key="3">
    <source>
        <dbReference type="Proteomes" id="UP001150924"/>
    </source>
</evidence>